<sequence length="827" mass="92806">MFDNSPHNMHRIDIEEEKKDQSLDVRGNDNFIHVSGNLTNKKQNCVEEKKEQPDVARIEASEVSGELNCNNNLNDILRRRRRSSSPSSLQVSTASIDVILPEKDYNPSLEILRSFSSESMRAISKSQSADPDFDRGLRSKAASVTVEPVPIPRRNLTEAFEELYIKPSKSWANSVTDSPNLKNLSGLVGKSNTSGSSNIISPTGVAELETAASSASMGTTLSSPTSTSNLITPIKSDPTEKDEAIVEKKTFQFRLHPQLQRDMSDALVRRVCFYSIIHDINKEATTMASNDDSGYNRNPDEIDEKFDPLVMAVHGRSRSEFTGSSSIINVALIDEEEWLLEAINSRNPDEARSVNACPPTFLQAIGERDYENPLTSLSSGSRTQLWKPSRSWWEAKSGKNPWIEPNSHNKRWRYLWPLIHYHKFLAKCIKKLKRNSVCVKNSVSPVAVFLREEVCAVSDHLASVSLFDSEQWMDCLQHFEGWVESSEEAAKSSREFVSKLRLRSLNEPGDVDSTLLRNQIDEQLLRAIVNAREQLAGKDISKEERRSSKQPMRRRERNQTGSVKSSLSVSSVDAEAPCPRHISTHNSKGRQGLQRNWQGYPHHGWWQNGWQHHHHPYPYGDDAVPGTPDGHNESQNSSLEADQEPTELPESSENPNESFDTHRTPYKPRTNHVPMSPYWGHLQDHATLAMMGLSSPPGSVPPTPHRNVDSSFSQEDMSTVEMKNNMNAQPLLLRQQYYGYGYGSREGYAPPSPATQFMMSPQASFAYNYGYGFSPSRRSTSQTKLLNTSISEEEIDALHSMPEGGNAIPEATNGKDDQLEKDHVAKG</sequence>
<evidence type="ECO:0000313" key="3">
    <source>
        <dbReference type="Proteomes" id="UP000291116"/>
    </source>
</evidence>
<feature type="compositionally biased region" description="Low complexity" evidence="1">
    <location>
        <begin position="219"/>
        <end position="234"/>
    </location>
</feature>
<name>A0A448Z5N8_9STRA</name>
<proteinExistence type="predicted"/>
<protein>
    <submittedName>
        <fullName evidence="2">Uncharacterized protein</fullName>
    </submittedName>
</protein>
<feature type="compositionally biased region" description="Basic and acidic residues" evidence="1">
    <location>
        <begin position="813"/>
        <end position="827"/>
    </location>
</feature>
<dbReference type="EMBL" id="CAACVS010000122">
    <property type="protein sequence ID" value="VEU37345.1"/>
    <property type="molecule type" value="Genomic_DNA"/>
</dbReference>
<gene>
    <name evidence="2" type="ORF">PSNMU_V1.4_AUG-EV-PASAV3_0041430</name>
</gene>
<accession>A0A448Z5N8</accession>
<dbReference type="AlphaFoldDB" id="A0A448Z5N8"/>
<feature type="compositionally biased region" description="Low complexity" evidence="1">
    <location>
        <begin position="648"/>
        <end position="658"/>
    </location>
</feature>
<feature type="region of interest" description="Disordered" evidence="1">
    <location>
        <begin position="799"/>
        <end position="827"/>
    </location>
</feature>
<evidence type="ECO:0000313" key="2">
    <source>
        <dbReference type="EMBL" id="VEU37345.1"/>
    </source>
</evidence>
<feature type="compositionally biased region" description="Low complexity" evidence="1">
    <location>
        <begin position="562"/>
        <end position="572"/>
    </location>
</feature>
<dbReference type="OrthoDB" id="41091at2759"/>
<dbReference type="Proteomes" id="UP000291116">
    <property type="component" value="Unassembled WGS sequence"/>
</dbReference>
<organism evidence="2 3">
    <name type="scientific">Pseudo-nitzschia multistriata</name>
    <dbReference type="NCBI Taxonomy" id="183589"/>
    <lineage>
        <taxon>Eukaryota</taxon>
        <taxon>Sar</taxon>
        <taxon>Stramenopiles</taxon>
        <taxon>Ochrophyta</taxon>
        <taxon>Bacillariophyta</taxon>
        <taxon>Bacillariophyceae</taxon>
        <taxon>Bacillariophycidae</taxon>
        <taxon>Bacillariales</taxon>
        <taxon>Bacillariaceae</taxon>
        <taxon>Pseudo-nitzschia</taxon>
    </lineage>
</organism>
<keyword evidence="3" id="KW-1185">Reference proteome</keyword>
<feature type="region of interest" description="Disordered" evidence="1">
    <location>
        <begin position="617"/>
        <end position="670"/>
    </location>
</feature>
<evidence type="ECO:0000256" key="1">
    <source>
        <dbReference type="SAM" id="MobiDB-lite"/>
    </source>
</evidence>
<feature type="region of interest" description="Disordered" evidence="1">
    <location>
        <begin position="539"/>
        <end position="595"/>
    </location>
</feature>
<feature type="region of interest" description="Disordered" evidence="1">
    <location>
        <begin position="217"/>
        <end position="239"/>
    </location>
</feature>
<reference evidence="2 3" key="1">
    <citation type="submission" date="2019-01" db="EMBL/GenBank/DDBJ databases">
        <authorList>
            <person name="Ferrante I. M."/>
        </authorList>
    </citation>
    <scope>NUCLEOTIDE SEQUENCE [LARGE SCALE GENOMIC DNA]</scope>
    <source>
        <strain evidence="2 3">B856</strain>
    </source>
</reference>